<dbReference type="GeneID" id="75260344"/>
<evidence type="ECO:0000313" key="1">
    <source>
        <dbReference type="EMBL" id="AKN76179.1"/>
    </source>
</evidence>
<keyword evidence="2" id="KW-1185">Reference proteome</keyword>
<accession>A0ABM5TYE9</accession>
<gene>
    <name evidence="1" type="ORF">CulFRC58_0325</name>
</gene>
<reference evidence="1 2" key="1">
    <citation type="journal article" date="2014" name="Int. J. Syst. Evol. Microbiol.">
        <title>Draft Genome Sequence of Corynebacterium ulcerans FRC58, Isolated from the Bronchitic Aspiration of a Patient in France.</title>
        <authorList>
            <person name="Silva Ado S."/>
            <person name="Barauna R.A."/>
            <person name="de Sa P.C."/>
            <person name="das Gracas D.A."/>
            <person name="Carneiro A.R."/>
            <person name="Thouvenin M."/>
            <person name="Azevedo V."/>
            <person name="Badell E."/>
            <person name="Guiso N."/>
            <person name="da Silva A.L."/>
            <person name="Ramos R.T."/>
        </authorList>
    </citation>
    <scope>NUCLEOTIDE SEQUENCE [LARGE SCALE GENOMIC DNA]</scope>
    <source>
        <strain evidence="1 2">FRC58</strain>
    </source>
</reference>
<dbReference type="RefSeq" id="WP_014525786.1">
    <property type="nucleotide sequence ID" value="NZ_CP011913.1"/>
</dbReference>
<sequence length="99" mass="10966">MELGSLIGTLAGASRVVAVTIPGKIPERVSQSEATHVVCVALPTKEGETPYLALMNSAGDERRTYFLYDLNYASRTDIRIYGRNSGKEYLLLWLKLDTE</sequence>
<organism evidence="1 2">
    <name type="scientific">Corynebacterium ulcerans FRC58</name>
    <dbReference type="NCBI Taxonomy" id="1408268"/>
    <lineage>
        <taxon>Bacteria</taxon>
        <taxon>Bacillati</taxon>
        <taxon>Actinomycetota</taxon>
        <taxon>Actinomycetes</taxon>
        <taxon>Mycobacteriales</taxon>
        <taxon>Corynebacteriaceae</taxon>
        <taxon>Corynebacterium</taxon>
    </lineage>
</organism>
<proteinExistence type="predicted"/>
<evidence type="ECO:0000313" key="2">
    <source>
        <dbReference type="Proteomes" id="UP000036185"/>
    </source>
</evidence>
<protein>
    <submittedName>
        <fullName evidence="1">Uncharacterized protein</fullName>
    </submittedName>
</protein>
<dbReference type="EMBL" id="CP011913">
    <property type="protein sequence ID" value="AKN76179.1"/>
    <property type="molecule type" value="Genomic_DNA"/>
</dbReference>
<dbReference type="Proteomes" id="UP000036185">
    <property type="component" value="Chromosome"/>
</dbReference>
<name>A0ABM5TYE9_CORUL</name>